<feature type="binding site" evidence="1">
    <location>
        <position position="205"/>
    </location>
    <ligand>
        <name>Mg(2+)</name>
        <dbReference type="ChEBI" id="CHEBI:18420"/>
        <label>1</label>
        <note>catalytic</note>
    </ligand>
</feature>
<feature type="binding site" evidence="1">
    <location>
        <position position="81"/>
    </location>
    <ligand>
        <name>Mg(2+)</name>
        <dbReference type="ChEBI" id="CHEBI:18420"/>
        <label>1</label>
        <note>catalytic</note>
    </ligand>
</feature>
<dbReference type="EMBL" id="FNON01000013">
    <property type="protein sequence ID" value="SDZ34180.1"/>
    <property type="molecule type" value="Genomic_DNA"/>
</dbReference>
<dbReference type="SUPFAM" id="SSF56655">
    <property type="entry name" value="Carbohydrate phosphatase"/>
    <property type="match status" value="1"/>
</dbReference>
<feature type="binding site" evidence="1">
    <location>
        <position position="63"/>
    </location>
    <ligand>
        <name>Mg(2+)</name>
        <dbReference type="ChEBI" id="CHEBI:18420"/>
        <label>1</label>
        <note>catalytic</note>
    </ligand>
</feature>
<dbReference type="Pfam" id="PF00459">
    <property type="entry name" value="Inositol_P"/>
    <property type="match status" value="1"/>
</dbReference>
<proteinExistence type="predicted"/>
<dbReference type="GO" id="GO:0046872">
    <property type="term" value="F:metal ion binding"/>
    <property type="evidence" value="ECO:0007669"/>
    <property type="project" value="UniProtKB-KW"/>
</dbReference>
<dbReference type="RefSeq" id="WP_091298765.1">
    <property type="nucleotide sequence ID" value="NZ_FNON01000013.1"/>
</dbReference>
<dbReference type="OrthoDB" id="9772456at2"/>
<dbReference type="CDD" id="cd01637">
    <property type="entry name" value="IMPase_like"/>
    <property type="match status" value="1"/>
</dbReference>
<dbReference type="STRING" id="589385.SAMN05421504_11327"/>
<dbReference type="AlphaFoldDB" id="A0A1H3S931"/>
<evidence type="ECO:0000313" key="3">
    <source>
        <dbReference type="Proteomes" id="UP000199515"/>
    </source>
</evidence>
<keyword evidence="1" id="KW-0479">Metal-binding</keyword>
<evidence type="ECO:0000313" key="2">
    <source>
        <dbReference type="EMBL" id="SDZ34180.1"/>
    </source>
</evidence>
<comment type="cofactor">
    <cofactor evidence="1">
        <name>Mg(2+)</name>
        <dbReference type="ChEBI" id="CHEBI:18420"/>
    </cofactor>
</comment>
<dbReference type="InterPro" id="IPR000760">
    <property type="entry name" value="Inositol_monophosphatase-like"/>
</dbReference>
<dbReference type="PANTHER" id="PTHR20854:SF4">
    <property type="entry name" value="INOSITOL-1-MONOPHOSPHATASE-RELATED"/>
    <property type="match status" value="1"/>
</dbReference>
<dbReference type="PRINTS" id="PR00377">
    <property type="entry name" value="IMPHPHTASES"/>
</dbReference>
<sequence length="259" mass="26905">MNHLPFLDSVLREAAARLPGSPGASTTKPGEPSQVVTAADHEIEELLTARISAAYPGYGILGEETGLHGENADAVWVLDPIDGTSNYAAGSPLFGIMAGLLVGGVPVAGGIALPALGEFYLAQRGEGAFRNGARFRAPTATGLGTALIAYGIDGDSEFAQEDFTIAAALATRCRGLRMANSCFDLVQVATGAYGASLNRATRIWDSVAPHVLLEEAGITYTDFAGAPIRYTPLTRAVDTNFTVCAAAPGLHAQLQHVIH</sequence>
<protein>
    <submittedName>
        <fullName evidence="2">Myo-inositol-1(Or 4)-monophosphatase</fullName>
    </submittedName>
</protein>
<dbReference type="GO" id="GO:0008934">
    <property type="term" value="F:inositol monophosphate 1-phosphatase activity"/>
    <property type="evidence" value="ECO:0007669"/>
    <property type="project" value="TreeGrafter"/>
</dbReference>
<name>A0A1H3S931_9PSEU</name>
<accession>A0A1H3S931</accession>
<evidence type="ECO:0000256" key="1">
    <source>
        <dbReference type="PIRSR" id="PIRSR600760-2"/>
    </source>
</evidence>
<organism evidence="2 3">
    <name type="scientific">Amycolatopsis xylanica</name>
    <dbReference type="NCBI Taxonomy" id="589385"/>
    <lineage>
        <taxon>Bacteria</taxon>
        <taxon>Bacillati</taxon>
        <taxon>Actinomycetota</taxon>
        <taxon>Actinomycetes</taxon>
        <taxon>Pseudonocardiales</taxon>
        <taxon>Pseudonocardiaceae</taxon>
        <taxon>Amycolatopsis</taxon>
    </lineage>
</organism>
<dbReference type="Proteomes" id="UP000199515">
    <property type="component" value="Unassembled WGS sequence"/>
</dbReference>
<dbReference type="GO" id="GO:0007165">
    <property type="term" value="P:signal transduction"/>
    <property type="evidence" value="ECO:0007669"/>
    <property type="project" value="TreeGrafter"/>
</dbReference>
<dbReference type="Gene3D" id="3.30.540.10">
    <property type="entry name" value="Fructose-1,6-Bisphosphatase, subunit A, domain 1"/>
    <property type="match status" value="1"/>
</dbReference>
<gene>
    <name evidence="2" type="ORF">SAMN05421504_11327</name>
</gene>
<keyword evidence="3" id="KW-1185">Reference proteome</keyword>
<feature type="binding site" evidence="1">
    <location>
        <position position="82"/>
    </location>
    <ligand>
        <name>Mg(2+)</name>
        <dbReference type="ChEBI" id="CHEBI:18420"/>
        <label>1</label>
        <note>catalytic</note>
    </ligand>
</feature>
<dbReference type="Gene3D" id="3.40.190.80">
    <property type="match status" value="1"/>
</dbReference>
<dbReference type="PANTHER" id="PTHR20854">
    <property type="entry name" value="INOSITOL MONOPHOSPHATASE"/>
    <property type="match status" value="1"/>
</dbReference>
<feature type="binding site" evidence="1">
    <location>
        <position position="79"/>
    </location>
    <ligand>
        <name>Mg(2+)</name>
        <dbReference type="ChEBI" id="CHEBI:18420"/>
        <label>1</label>
        <note>catalytic</note>
    </ligand>
</feature>
<keyword evidence="1" id="KW-0460">Magnesium</keyword>
<reference evidence="2 3" key="1">
    <citation type="submission" date="2016-10" db="EMBL/GenBank/DDBJ databases">
        <authorList>
            <person name="de Groot N.N."/>
        </authorList>
    </citation>
    <scope>NUCLEOTIDE SEQUENCE [LARGE SCALE GENOMIC DNA]</scope>
    <source>
        <strain evidence="2 3">CPCC 202699</strain>
    </source>
</reference>
<dbReference type="GO" id="GO:0006020">
    <property type="term" value="P:inositol metabolic process"/>
    <property type="evidence" value="ECO:0007669"/>
    <property type="project" value="TreeGrafter"/>
</dbReference>